<dbReference type="InterPro" id="IPR012590">
    <property type="entry name" value="POPLD_dom"/>
</dbReference>
<feature type="domain" description="POPLD" evidence="6">
    <location>
        <begin position="440"/>
        <end position="517"/>
    </location>
</feature>
<evidence type="ECO:0000313" key="8">
    <source>
        <dbReference type="EMBL" id="KZO93565.1"/>
    </source>
</evidence>
<dbReference type="InterPro" id="IPR055079">
    <property type="entry name" value="POP1_C"/>
</dbReference>
<dbReference type="GO" id="GO:0000172">
    <property type="term" value="C:ribonuclease MRP complex"/>
    <property type="evidence" value="ECO:0007669"/>
    <property type="project" value="InterPro"/>
</dbReference>
<dbReference type="GO" id="GO:0001682">
    <property type="term" value="P:tRNA 5'-leader removal"/>
    <property type="evidence" value="ECO:0007669"/>
    <property type="project" value="InterPro"/>
</dbReference>
<dbReference type="InterPro" id="IPR009723">
    <property type="entry name" value="Pop1_N"/>
</dbReference>
<protein>
    <submittedName>
        <fullName evidence="8">POP1-domain-containing protein</fullName>
    </submittedName>
</protein>
<dbReference type="Pfam" id="PF22770">
    <property type="entry name" value="POP1_C"/>
    <property type="match status" value="1"/>
</dbReference>
<feature type="domain" description="Pop1 N-terminal" evidence="5">
    <location>
        <begin position="86"/>
        <end position="159"/>
    </location>
</feature>
<dbReference type="PANTHER" id="PTHR22731:SF3">
    <property type="entry name" value="RIBONUCLEASES P_MRP PROTEIN SUBUNIT POP1"/>
    <property type="match status" value="1"/>
</dbReference>
<name>A0A167JGH2_CALVF</name>
<evidence type="ECO:0000256" key="2">
    <source>
        <dbReference type="ARBA" id="ARBA00022694"/>
    </source>
</evidence>
<dbReference type="OrthoDB" id="442863at2759"/>
<proteinExistence type="predicted"/>
<evidence type="ECO:0000256" key="4">
    <source>
        <dbReference type="SAM" id="MobiDB-lite"/>
    </source>
</evidence>
<dbReference type="InterPro" id="IPR039182">
    <property type="entry name" value="Pop1"/>
</dbReference>
<dbReference type="Pfam" id="PF06978">
    <property type="entry name" value="POP1_N"/>
    <property type="match status" value="2"/>
</dbReference>
<keyword evidence="3" id="KW-0539">Nucleus</keyword>
<dbReference type="GO" id="GO:0005655">
    <property type="term" value="C:nucleolar ribonuclease P complex"/>
    <property type="evidence" value="ECO:0007669"/>
    <property type="project" value="InterPro"/>
</dbReference>
<evidence type="ECO:0000256" key="3">
    <source>
        <dbReference type="ARBA" id="ARBA00023242"/>
    </source>
</evidence>
<organism evidence="8 9">
    <name type="scientific">Calocera viscosa (strain TUFC12733)</name>
    <dbReference type="NCBI Taxonomy" id="1330018"/>
    <lineage>
        <taxon>Eukaryota</taxon>
        <taxon>Fungi</taxon>
        <taxon>Dikarya</taxon>
        <taxon>Basidiomycota</taxon>
        <taxon>Agaricomycotina</taxon>
        <taxon>Dacrymycetes</taxon>
        <taxon>Dacrymycetales</taxon>
        <taxon>Dacrymycetaceae</taxon>
        <taxon>Calocera</taxon>
    </lineage>
</organism>
<evidence type="ECO:0000256" key="1">
    <source>
        <dbReference type="ARBA" id="ARBA00004123"/>
    </source>
</evidence>
<dbReference type="PANTHER" id="PTHR22731">
    <property type="entry name" value="RIBONUCLEASES P/MRP PROTEIN SUBUNIT POP1"/>
    <property type="match status" value="1"/>
</dbReference>
<dbReference type="Pfam" id="PF08170">
    <property type="entry name" value="POPLD"/>
    <property type="match status" value="1"/>
</dbReference>
<feature type="domain" description="POP1 C-terminal" evidence="7">
    <location>
        <begin position="661"/>
        <end position="689"/>
    </location>
</feature>
<feature type="non-terminal residue" evidence="8">
    <location>
        <position position="1"/>
    </location>
</feature>
<gene>
    <name evidence="8" type="ORF">CALVIDRAFT_485564</name>
</gene>
<keyword evidence="2" id="KW-0819">tRNA processing</keyword>
<comment type="subcellular location">
    <subcellularLocation>
        <location evidence="1">Nucleus</location>
    </subcellularLocation>
</comment>
<keyword evidence="9" id="KW-1185">Reference proteome</keyword>
<feature type="region of interest" description="Disordered" evidence="4">
    <location>
        <begin position="65"/>
        <end position="94"/>
    </location>
</feature>
<dbReference type="STRING" id="1330018.A0A167JGH2"/>
<evidence type="ECO:0000313" key="9">
    <source>
        <dbReference type="Proteomes" id="UP000076738"/>
    </source>
</evidence>
<sequence length="694" mass="75184">LPSAIDPTLLATSREFEISSLQSAMLSAQEAATTRAFQSVPRHLRRRAASHDPRRLPVRLRERAKAEMDAPKRVTKGSLPRLGKSKKETQAQKFAKRQVDKTWLETHLFHAKRTHMATLYSHRLALTPTSKSYRPSQRAARQGSILHDASYFATVEVRGREGMLREVLGRVAAPGGGGGGGGAGPGAVRYVSGSRAWEGVARACGEEVLGPLGVIWRPVTPDLGAGAGRRLRTLWLRIHPAIFPPFLLSLQSACSAVLEQHRLSSPPGTAHTKAEEETLEIQDLRGEVLAFDLMGPRSTQVLRGALGLVKGEERGEVKEVWNELQSLGSPGEVPRGLILGLEVYDPRLSFPPKNASSSSPSGPFTHFPSSLLAQSRLWDPAHRAPPRFRKQELDARRAKQLVPGTPLRAGAADGRVPVLLVQRTVGSSAAGGGKEEALHGWTLLFPKGWGMAFLPSLLSSGTLLAGQREVHQQAFEAGVPHFPRDWITTAAGVREWEEWGREEADKWARRPPGKRVGEEGCWSADWRGVLGLRAQEETLDTQRDDPPQDLALKGEGPRPWMLRLPELAVLLQNMLHPPAGSTAAGSLPAGELLLQSALVHVRVVPCARGCPGDLASLYLLSQAEASEWRATLSPSVGDKLAEEEEGELARLGALPAREEARMGYVTTGNFSLLRGRGHALGAVSLRKLLLAGSG</sequence>
<evidence type="ECO:0000259" key="5">
    <source>
        <dbReference type="Pfam" id="PF06978"/>
    </source>
</evidence>
<feature type="domain" description="Pop1 N-terminal" evidence="5">
    <location>
        <begin position="12"/>
        <end position="75"/>
    </location>
</feature>
<evidence type="ECO:0000259" key="7">
    <source>
        <dbReference type="Pfam" id="PF22770"/>
    </source>
</evidence>
<evidence type="ECO:0000259" key="6">
    <source>
        <dbReference type="Pfam" id="PF08170"/>
    </source>
</evidence>
<accession>A0A167JGH2</accession>
<dbReference type="AlphaFoldDB" id="A0A167JGH2"/>
<reference evidence="8 9" key="1">
    <citation type="journal article" date="2016" name="Mol. Biol. Evol.">
        <title>Comparative Genomics of Early-Diverging Mushroom-Forming Fungi Provides Insights into the Origins of Lignocellulose Decay Capabilities.</title>
        <authorList>
            <person name="Nagy L.G."/>
            <person name="Riley R."/>
            <person name="Tritt A."/>
            <person name="Adam C."/>
            <person name="Daum C."/>
            <person name="Floudas D."/>
            <person name="Sun H."/>
            <person name="Yadav J.S."/>
            <person name="Pangilinan J."/>
            <person name="Larsson K.H."/>
            <person name="Matsuura K."/>
            <person name="Barry K."/>
            <person name="Labutti K."/>
            <person name="Kuo R."/>
            <person name="Ohm R.A."/>
            <person name="Bhattacharya S.S."/>
            <person name="Shirouzu T."/>
            <person name="Yoshinaga Y."/>
            <person name="Martin F.M."/>
            <person name="Grigoriev I.V."/>
            <person name="Hibbett D.S."/>
        </authorList>
    </citation>
    <scope>NUCLEOTIDE SEQUENCE [LARGE SCALE GENOMIC DNA]</scope>
    <source>
        <strain evidence="8 9">TUFC12733</strain>
    </source>
</reference>
<dbReference type="EMBL" id="KV417300">
    <property type="protein sequence ID" value="KZO93565.1"/>
    <property type="molecule type" value="Genomic_DNA"/>
</dbReference>
<dbReference type="Proteomes" id="UP000076738">
    <property type="component" value="Unassembled WGS sequence"/>
</dbReference>